<dbReference type="PANTHER" id="PTHR37293:SF6">
    <property type="entry name" value="DNA REPLICATION PROTEIN DNAD"/>
    <property type="match status" value="1"/>
</dbReference>
<evidence type="ECO:0000259" key="3">
    <source>
        <dbReference type="Pfam" id="PF07261"/>
    </source>
</evidence>
<feature type="region of interest" description="Disordered" evidence="2">
    <location>
        <begin position="200"/>
        <end position="239"/>
    </location>
</feature>
<protein>
    <submittedName>
        <fullName evidence="5">DnaD domain protein</fullName>
    </submittedName>
</protein>
<dbReference type="Gene3D" id="1.10.10.10">
    <property type="entry name" value="Winged helix-like DNA-binding domain superfamily/Winged helix DNA-binding domain"/>
    <property type="match status" value="1"/>
</dbReference>
<dbReference type="InterPro" id="IPR034829">
    <property type="entry name" value="DnaD-like_sf"/>
</dbReference>
<dbReference type="RefSeq" id="WP_343753439.1">
    <property type="nucleotide sequence ID" value="NZ_BAAACW010000023.1"/>
</dbReference>
<feature type="domain" description="DnaD N-terminal" evidence="4">
    <location>
        <begin position="17"/>
        <end position="116"/>
    </location>
</feature>
<dbReference type="Pfam" id="PF07261">
    <property type="entry name" value="DnaB_2"/>
    <property type="match status" value="1"/>
</dbReference>
<dbReference type="InterPro" id="IPR036388">
    <property type="entry name" value="WH-like_DNA-bd_sf"/>
</dbReference>
<keyword evidence="6" id="KW-1185">Reference proteome</keyword>
<proteinExistence type="inferred from homology"/>
<evidence type="ECO:0000313" key="6">
    <source>
        <dbReference type="Proteomes" id="UP001501166"/>
    </source>
</evidence>
<sequence length="239" mass="28013">MRNDLLFEWLRMGNVTIPNALLAHYKALGLTNDDLITLIQLLSITENGQHFPDSHVLADRLNVSPEEAYKAIHQLMTKKIITLETQSDEEGKTTDHLSFDLLYEKILKLMSVQENEERDIQTEISSKELYSLFEQEFGRGLSAIEIQTLDMWLNEDKHSPELIQMALREAVLNQVYSLKYIDRILLSWEKKNIRTKVQVEKEAKRRRSQQSKQSFDSESDPNEKPVPMYNWLKNKFEND</sequence>
<organism evidence="5 6">
    <name type="scientific">Alkalibacterium iburiense</name>
    <dbReference type="NCBI Taxonomy" id="290589"/>
    <lineage>
        <taxon>Bacteria</taxon>
        <taxon>Bacillati</taxon>
        <taxon>Bacillota</taxon>
        <taxon>Bacilli</taxon>
        <taxon>Lactobacillales</taxon>
        <taxon>Carnobacteriaceae</taxon>
        <taxon>Alkalibacterium</taxon>
    </lineage>
</organism>
<evidence type="ECO:0000256" key="1">
    <source>
        <dbReference type="ARBA" id="ARBA00093462"/>
    </source>
</evidence>
<dbReference type="InterPro" id="IPR053162">
    <property type="entry name" value="DnaD"/>
</dbReference>
<comment type="caution">
    <text evidence="5">The sequence shown here is derived from an EMBL/GenBank/DDBJ whole genome shotgun (WGS) entry which is preliminary data.</text>
</comment>
<evidence type="ECO:0000256" key="2">
    <source>
        <dbReference type="SAM" id="MobiDB-lite"/>
    </source>
</evidence>
<dbReference type="InterPro" id="IPR006343">
    <property type="entry name" value="DnaB/C_C"/>
</dbReference>
<dbReference type="NCBIfam" id="TIGR01446">
    <property type="entry name" value="DnaD_dom"/>
    <property type="match status" value="1"/>
</dbReference>
<name>A0ABP3GW53_9LACT</name>
<dbReference type="Proteomes" id="UP001501166">
    <property type="component" value="Unassembled WGS sequence"/>
</dbReference>
<accession>A0ABP3GW53</accession>
<dbReference type="SUPFAM" id="SSF158499">
    <property type="entry name" value="DnaD domain-like"/>
    <property type="match status" value="1"/>
</dbReference>
<gene>
    <name evidence="5" type="ORF">GCM10008932_03760</name>
</gene>
<dbReference type="Pfam" id="PF21984">
    <property type="entry name" value="DnaD_N"/>
    <property type="match status" value="1"/>
</dbReference>
<dbReference type="InterPro" id="IPR053843">
    <property type="entry name" value="DnaD_N"/>
</dbReference>
<feature type="domain" description="DnaB/C C-terminal" evidence="3">
    <location>
        <begin position="130"/>
        <end position="202"/>
    </location>
</feature>
<dbReference type="EMBL" id="BAAACW010000023">
    <property type="protein sequence ID" value="GAA0353980.1"/>
    <property type="molecule type" value="Genomic_DNA"/>
</dbReference>
<evidence type="ECO:0000313" key="5">
    <source>
        <dbReference type="EMBL" id="GAA0353980.1"/>
    </source>
</evidence>
<dbReference type="Gene3D" id="1.10.10.630">
    <property type="entry name" value="DnaD domain-like"/>
    <property type="match status" value="1"/>
</dbReference>
<dbReference type="PANTHER" id="PTHR37293">
    <property type="entry name" value="PHAGE REPLICATION PROTEIN-RELATED"/>
    <property type="match status" value="1"/>
</dbReference>
<reference evidence="6" key="1">
    <citation type="journal article" date="2019" name="Int. J. Syst. Evol. Microbiol.">
        <title>The Global Catalogue of Microorganisms (GCM) 10K type strain sequencing project: providing services to taxonomists for standard genome sequencing and annotation.</title>
        <authorList>
            <consortium name="The Broad Institute Genomics Platform"/>
            <consortium name="The Broad Institute Genome Sequencing Center for Infectious Disease"/>
            <person name="Wu L."/>
            <person name="Ma J."/>
        </authorList>
    </citation>
    <scope>NUCLEOTIDE SEQUENCE [LARGE SCALE GENOMIC DNA]</scope>
    <source>
        <strain evidence="6">JCM 12662</strain>
    </source>
</reference>
<evidence type="ECO:0000259" key="4">
    <source>
        <dbReference type="Pfam" id="PF21984"/>
    </source>
</evidence>
<comment type="similarity">
    <text evidence="1">Belongs to the DnaB/DnaD family.</text>
</comment>